<dbReference type="GO" id="GO:0005694">
    <property type="term" value="C:chromosome"/>
    <property type="evidence" value="ECO:0007669"/>
    <property type="project" value="TreeGrafter"/>
</dbReference>
<dbReference type="InterPro" id="IPR012993">
    <property type="entry name" value="UME"/>
</dbReference>
<evidence type="ECO:0000256" key="2">
    <source>
        <dbReference type="ARBA" id="ARBA00010769"/>
    </source>
</evidence>
<evidence type="ECO:0000256" key="3">
    <source>
        <dbReference type="ARBA" id="ARBA00012513"/>
    </source>
</evidence>
<keyword evidence="11" id="KW-0539">Nucleus</keyword>
<keyword evidence="8" id="KW-0418">Kinase</keyword>
<evidence type="ECO:0000256" key="10">
    <source>
        <dbReference type="ARBA" id="ARBA00023204"/>
    </source>
</evidence>
<dbReference type="FunFam" id="3.30.1010.10:FF:000011">
    <property type="entry name" value="serine/threonine-protein kinase ATR"/>
    <property type="match status" value="1"/>
</dbReference>
<keyword evidence="9" id="KW-0067">ATP-binding</keyword>
<evidence type="ECO:0000256" key="6">
    <source>
        <dbReference type="ARBA" id="ARBA00022741"/>
    </source>
</evidence>
<keyword evidence="7" id="KW-0227">DNA damage</keyword>
<dbReference type="InterPro" id="IPR014009">
    <property type="entry name" value="PIK_FAT"/>
</dbReference>
<keyword evidence="5" id="KW-0808">Transferase</keyword>
<dbReference type="EC" id="2.7.11.1" evidence="3"/>
<evidence type="ECO:0000256" key="9">
    <source>
        <dbReference type="ARBA" id="ARBA00022840"/>
    </source>
</evidence>
<dbReference type="InterPro" id="IPR016024">
    <property type="entry name" value="ARM-type_fold"/>
</dbReference>
<comment type="subcellular location">
    <subcellularLocation>
        <location evidence="1">Nucleus</location>
    </subcellularLocation>
</comment>
<dbReference type="SUPFAM" id="SSF56112">
    <property type="entry name" value="Protein kinase-like (PK-like)"/>
    <property type="match status" value="1"/>
</dbReference>
<dbReference type="PANTHER" id="PTHR11139:SF69">
    <property type="entry name" value="SERINE_THREONINE-PROTEIN KINASE ATR"/>
    <property type="match status" value="1"/>
</dbReference>
<dbReference type="GO" id="GO:0006281">
    <property type="term" value="P:DNA repair"/>
    <property type="evidence" value="ECO:0007669"/>
    <property type="project" value="UniProtKB-KW"/>
</dbReference>
<dbReference type="Pfam" id="PF25030">
    <property type="entry name" value="M-HEAT_ATR"/>
    <property type="match status" value="1"/>
</dbReference>
<feature type="non-terminal residue" evidence="15">
    <location>
        <position position="1539"/>
    </location>
</feature>
<reference evidence="15" key="1">
    <citation type="journal article" date="2019" name="bioRxiv">
        <title>The Genome of the Zebra Mussel, Dreissena polymorpha: A Resource for Invasive Species Research.</title>
        <authorList>
            <person name="McCartney M.A."/>
            <person name="Auch B."/>
            <person name="Kono T."/>
            <person name="Mallez S."/>
            <person name="Zhang Y."/>
            <person name="Obille A."/>
            <person name="Becker A."/>
            <person name="Abrahante J.E."/>
            <person name="Garbe J."/>
            <person name="Badalamenti J.P."/>
            <person name="Herman A."/>
            <person name="Mangelson H."/>
            <person name="Liachko I."/>
            <person name="Sullivan S."/>
            <person name="Sone E.D."/>
            <person name="Koren S."/>
            <person name="Silverstein K.A.T."/>
            <person name="Beckman K.B."/>
            <person name="Gohl D.M."/>
        </authorList>
    </citation>
    <scope>NUCLEOTIDE SEQUENCE</scope>
    <source>
        <strain evidence="15">Duluth1</strain>
        <tissue evidence="15">Whole animal</tissue>
    </source>
</reference>
<comment type="caution">
    <text evidence="15">The sequence shown here is derived from an EMBL/GenBank/DDBJ whole genome shotgun (WGS) entry which is preliminary data.</text>
</comment>
<dbReference type="InterPro" id="IPR050517">
    <property type="entry name" value="DDR_Repair_Kinase"/>
</dbReference>
<evidence type="ECO:0000256" key="5">
    <source>
        <dbReference type="ARBA" id="ARBA00022679"/>
    </source>
</evidence>
<organism evidence="15 16">
    <name type="scientific">Dreissena polymorpha</name>
    <name type="common">Zebra mussel</name>
    <name type="synonym">Mytilus polymorpha</name>
    <dbReference type="NCBI Taxonomy" id="45954"/>
    <lineage>
        <taxon>Eukaryota</taxon>
        <taxon>Metazoa</taxon>
        <taxon>Spiralia</taxon>
        <taxon>Lophotrochozoa</taxon>
        <taxon>Mollusca</taxon>
        <taxon>Bivalvia</taxon>
        <taxon>Autobranchia</taxon>
        <taxon>Heteroconchia</taxon>
        <taxon>Euheterodonta</taxon>
        <taxon>Imparidentia</taxon>
        <taxon>Neoheterodontei</taxon>
        <taxon>Myida</taxon>
        <taxon>Dreissenoidea</taxon>
        <taxon>Dreissenidae</taxon>
        <taxon>Dreissena</taxon>
    </lineage>
</organism>
<proteinExistence type="inferred from homology"/>
<reference evidence="15" key="2">
    <citation type="submission" date="2020-11" db="EMBL/GenBank/DDBJ databases">
        <authorList>
            <person name="McCartney M.A."/>
            <person name="Auch B."/>
            <person name="Kono T."/>
            <person name="Mallez S."/>
            <person name="Becker A."/>
            <person name="Gohl D.M."/>
            <person name="Silverstein K.A.T."/>
            <person name="Koren S."/>
            <person name="Bechman K.B."/>
            <person name="Herman A."/>
            <person name="Abrahante J.E."/>
            <person name="Garbe J."/>
        </authorList>
    </citation>
    <scope>NUCLEOTIDE SEQUENCE</scope>
    <source>
        <strain evidence="15">Duluth1</strain>
        <tissue evidence="15">Whole animal</tissue>
    </source>
</reference>
<dbReference type="PANTHER" id="PTHR11139">
    <property type="entry name" value="ATAXIA TELANGIECTASIA MUTATED ATM -RELATED"/>
    <property type="match status" value="1"/>
</dbReference>
<dbReference type="SMART" id="SM00802">
    <property type="entry name" value="UME"/>
    <property type="match status" value="1"/>
</dbReference>
<feature type="non-terminal residue" evidence="15">
    <location>
        <position position="1"/>
    </location>
</feature>
<keyword evidence="6" id="KW-0547">Nucleotide-binding</keyword>
<name>A0A9D4K1M3_DREPO</name>
<dbReference type="Gene3D" id="3.30.1010.10">
    <property type="entry name" value="Phosphatidylinositol 3-kinase Catalytic Subunit, Chain A, domain 4"/>
    <property type="match status" value="1"/>
</dbReference>
<dbReference type="Pfam" id="PF02259">
    <property type="entry name" value="FAT"/>
    <property type="match status" value="1"/>
</dbReference>
<dbReference type="CDD" id="cd00892">
    <property type="entry name" value="PIKKc_ATR"/>
    <property type="match status" value="1"/>
</dbReference>
<evidence type="ECO:0000259" key="14">
    <source>
        <dbReference type="PROSITE" id="PS51189"/>
    </source>
</evidence>
<evidence type="ECO:0000256" key="11">
    <source>
        <dbReference type="ARBA" id="ARBA00023242"/>
    </source>
</evidence>
<evidence type="ECO:0000256" key="1">
    <source>
        <dbReference type="ARBA" id="ARBA00004123"/>
    </source>
</evidence>
<protein>
    <recommendedName>
        <fullName evidence="12">Serine/threonine-protein kinase ATR</fullName>
        <ecNumber evidence="3">2.7.11.1</ecNumber>
    </recommendedName>
</protein>
<dbReference type="PROSITE" id="PS51189">
    <property type="entry name" value="FAT"/>
    <property type="match status" value="1"/>
</dbReference>
<dbReference type="InterPro" id="IPR003151">
    <property type="entry name" value="PIK-rel_kinase_FAT"/>
</dbReference>
<dbReference type="InterPro" id="IPR000403">
    <property type="entry name" value="PI3/4_kinase_cat_dom"/>
</dbReference>
<dbReference type="InterPro" id="IPR057564">
    <property type="entry name" value="HEAT_ATR"/>
</dbReference>
<dbReference type="Pfam" id="PF00454">
    <property type="entry name" value="PI3_PI4_kinase"/>
    <property type="match status" value="1"/>
</dbReference>
<dbReference type="GO" id="GO:0000723">
    <property type="term" value="P:telomere maintenance"/>
    <property type="evidence" value="ECO:0007669"/>
    <property type="project" value="TreeGrafter"/>
</dbReference>
<dbReference type="PROSITE" id="PS50290">
    <property type="entry name" value="PI3_4_KINASE_3"/>
    <property type="match status" value="1"/>
</dbReference>
<keyword evidence="16" id="KW-1185">Reference proteome</keyword>
<sequence length="1539" mass="176361">SRSKLLINNTKYVFSYLVRTKPDMTDLQTAIQYLQKETGFDLPNLLRINFQQVHNELLLHLSTSYSQVFNGLKMLSMNDEDFKSGPISTSEEMAAYLQPRILGVLAHFDSQLLNSSLPMEEKRPVLDSLISIMRLMGSKIISGIRHKVMSTLRIGLEINDSVFKEISCRAWNCFVRSLELPFLGQMLPQIVATLLPLLQELPKHVATIIHYMIVENRASLKDHFNDVYFLPDIPELADANSILKNHTDVLSSQLDFRSHVNHSLRGIQHESLDVRLHALSKLKSMLKEKQLSFAQLVMENETADSLVSKLISVLLKGCREPDIRAQRLYAECLGLCGAIDPGRLELAANNQEAERANFQYSIHKDTFAVALINEVVKSYLAATEPRIQDCSALALQDLLSIYTISDTSTDERINKLWSQFSSHVKEILLPFMSTKYILAPTQNNWSNLQKPIYGSKKGNSFKDWVSTWTGYLSSKVLEESKAHRVFKACSAVIKFDLHIALYILPYVVFHVLQDGSSQDIDEAVGEIIEVLTQVTCMDSKNKGDNLHHMSAQTIFSVLDYLTKWKYLSLQIGTAEPNSKEWRGRVEEFLYKIPQDKLAQASFRCKAYTRALMHHELHIRDKAQLSKEELDFMQRLYVELDEPDGVQGVAAIRMSAPSLQEQILTYTGRQGCQIELQVCYEQALQAEPDELSHHQGLLRCFMDLSQPSLALQHASGVISNRVLKDDCKAWSLQLLPFQVEASWKLGNWADLHNYNMKDLSSRSWSVMLGRILLAARAKKEDEFLQHLQIARQEQVGPLSAASMEMGSYQRGYEHIVRLHQLSEIEESVRVLLGFPGNGAQDDVGFRGEHLLAHWRMRVKMMQSSFRIQEPVLTMRRTLMSLSQEQGRDLHLDLEKEIGHSWLDSAKTAQKTGHLQSAARFLLQASEFGLPEFCLHKAKWHWEKDEHEQALSLLEQQMTVHFPNIALIKADNSEAGKATRRVYAKALLLYGRYSEETSRMESNAIVKQYKEVIDIAPDWEQGYFYLGKYFDKIMTSVLDDKDSMDKVKQGEFLLHVVKNLGTSLRYGNTFIYQSLPRLLSLWLDFGSAVVEQEKREMAKPSPSSTLQKNRTILAKLNNMVGTFGKTLAAYQLFFTFSQLTSRICHAHQEVFEVLKTIIARLVVAFPHQALWLLMAVSKSSNSNRANRSQEIFATVRELKPELQKMIQDYTKLTERLLELCEKDIPSGKLITISQYFRSLKRLFEDSSFSEILVPLQCLMTVNLPLCSDTSMEHDPFPANLVYIRGFDDNVEILSSLQKPKKITLKGSDGGNYVMMCKPKDDLRKDCRLMEFNGIVNKFLRKDPESRKRYLYIRTYTVVPLNEECGLLEWVPNTRGLRHILDTLYKERGNRMTHTEIRAAMPTLQASKEEKLKAFKTKLLPRHPPVFGEWFLRTFTDPTSWYNARLAYCKTVAVMSMVGYILGLGDRHGENILFDSTSGDCVHVDFNCLFNRGETFEWPEKVPFRLTHNLIHAMGPLRLEGIYRRTCEVTLRVMRKESEPLM</sequence>
<evidence type="ECO:0000313" key="16">
    <source>
        <dbReference type="Proteomes" id="UP000828390"/>
    </source>
</evidence>
<dbReference type="SUPFAM" id="SSF48371">
    <property type="entry name" value="ARM repeat"/>
    <property type="match status" value="1"/>
</dbReference>
<dbReference type="GO" id="GO:0004674">
    <property type="term" value="F:protein serine/threonine kinase activity"/>
    <property type="evidence" value="ECO:0007669"/>
    <property type="project" value="UniProtKB-KW"/>
</dbReference>
<dbReference type="InterPro" id="IPR018936">
    <property type="entry name" value="PI3/4_kinase_CS"/>
</dbReference>
<dbReference type="Gene3D" id="1.10.1070.11">
    <property type="entry name" value="Phosphatidylinositol 3-/4-kinase, catalytic domain"/>
    <property type="match status" value="1"/>
</dbReference>
<dbReference type="Proteomes" id="UP000828390">
    <property type="component" value="Unassembled WGS sequence"/>
</dbReference>
<evidence type="ECO:0000256" key="7">
    <source>
        <dbReference type="ARBA" id="ARBA00022763"/>
    </source>
</evidence>
<comment type="similarity">
    <text evidence="2">Belongs to the PI3/PI4-kinase family. ATM subfamily.</text>
</comment>
<dbReference type="Pfam" id="PF23593">
    <property type="entry name" value="HEAT_ATR"/>
    <property type="match status" value="1"/>
</dbReference>
<dbReference type="Pfam" id="PF08064">
    <property type="entry name" value="UME"/>
    <property type="match status" value="1"/>
</dbReference>
<dbReference type="SMART" id="SM00146">
    <property type="entry name" value="PI3Kc"/>
    <property type="match status" value="1"/>
</dbReference>
<dbReference type="InterPro" id="IPR056802">
    <property type="entry name" value="ATR-like_M-HEAT"/>
</dbReference>
<feature type="domain" description="PI3K/PI4K catalytic" evidence="13">
    <location>
        <begin position="1284"/>
        <end position="1539"/>
    </location>
</feature>
<evidence type="ECO:0000256" key="12">
    <source>
        <dbReference type="ARBA" id="ARBA00024420"/>
    </source>
</evidence>
<dbReference type="EMBL" id="JAIWYP010000005">
    <property type="protein sequence ID" value="KAH3828228.1"/>
    <property type="molecule type" value="Genomic_DNA"/>
</dbReference>
<dbReference type="InterPro" id="IPR036940">
    <property type="entry name" value="PI3/4_kinase_cat_sf"/>
</dbReference>
<gene>
    <name evidence="15" type="ORF">DPMN_130181</name>
</gene>
<keyword evidence="4" id="KW-0723">Serine/threonine-protein kinase</keyword>
<keyword evidence="10" id="KW-0234">DNA repair</keyword>
<dbReference type="InterPro" id="IPR011009">
    <property type="entry name" value="Kinase-like_dom_sf"/>
</dbReference>
<evidence type="ECO:0000256" key="4">
    <source>
        <dbReference type="ARBA" id="ARBA00022527"/>
    </source>
</evidence>
<dbReference type="GO" id="GO:0005524">
    <property type="term" value="F:ATP binding"/>
    <property type="evidence" value="ECO:0007669"/>
    <property type="project" value="UniProtKB-KW"/>
</dbReference>
<evidence type="ECO:0000259" key="13">
    <source>
        <dbReference type="PROSITE" id="PS50290"/>
    </source>
</evidence>
<dbReference type="GO" id="GO:0005634">
    <property type="term" value="C:nucleus"/>
    <property type="evidence" value="ECO:0007669"/>
    <property type="project" value="UniProtKB-SubCell"/>
</dbReference>
<dbReference type="GO" id="GO:0000077">
    <property type="term" value="P:DNA damage checkpoint signaling"/>
    <property type="evidence" value="ECO:0007669"/>
    <property type="project" value="TreeGrafter"/>
</dbReference>
<evidence type="ECO:0000256" key="8">
    <source>
        <dbReference type="ARBA" id="ARBA00022777"/>
    </source>
</evidence>
<dbReference type="PROSITE" id="PS00916">
    <property type="entry name" value="PI3_4_KINASE_2"/>
    <property type="match status" value="1"/>
</dbReference>
<evidence type="ECO:0000313" key="15">
    <source>
        <dbReference type="EMBL" id="KAH3828228.1"/>
    </source>
</evidence>
<accession>A0A9D4K1M3</accession>
<feature type="domain" description="FAT" evidence="14">
    <location>
        <begin position="596"/>
        <end position="1177"/>
    </location>
</feature>